<dbReference type="RefSeq" id="XP_035540266.1">
    <property type="nucleotide sequence ID" value="XM_035684373.1"/>
</dbReference>
<gene>
    <name evidence="3" type="primary">LOC118344236</name>
</gene>
<dbReference type="InterPro" id="IPR052929">
    <property type="entry name" value="RNase_H-like_EbsB-rel"/>
</dbReference>
<proteinExistence type="predicted"/>
<dbReference type="PANTHER" id="PTHR47074:SF48">
    <property type="entry name" value="POLYNUCLEOTIDYL TRANSFERASE, RIBONUCLEASE H-LIKE SUPERFAMILY PROTEIN"/>
    <property type="match status" value="1"/>
</dbReference>
<dbReference type="KEGG" id="jre:118344236"/>
<dbReference type="Pfam" id="PF13456">
    <property type="entry name" value="RVT_3"/>
    <property type="match status" value="1"/>
</dbReference>
<dbReference type="GeneID" id="118344236"/>
<dbReference type="InParanoid" id="A0A6P9DYT1"/>
<keyword evidence="2" id="KW-1185">Reference proteome</keyword>
<evidence type="ECO:0000313" key="3">
    <source>
        <dbReference type="RefSeq" id="XP_035540266.1"/>
    </source>
</evidence>
<dbReference type="Proteomes" id="UP000235220">
    <property type="component" value="Chromosome 13"/>
</dbReference>
<evidence type="ECO:0000259" key="1">
    <source>
        <dbReference type="Pfam" id="PF13456"/>
    </source>
</evidence>
<dbReference type="GO" id="GO:0004523">
    <property type="term" value="F:RNA-DNA hybrid ribonuclease activity"/>
    <property type="evidence" value="ECO:0007669"/>
    <property type="project" value="InterPro"/>
</dbReference>
<dbReference type="InterPro" id="IPR012337">
    <property type="entry name" value="RNaseH-like_sf"/>
</dbReference>
<sequence>MVSLGTRSSLLEPSCYRLLGGEGFFVIQRHNWQTHPQQPKRGNIDLSLEGEIPDLLGGERNSRKTVQDVWAICSRRLQKVNVSFRSFKEVVEHVLLTLNEDYIELFACTAYHVWKRRNVLVFEEKFENSSRVAQSALQMTKEFKEANDSKQTDVEPVSSIGTETWRPPPMNVYKANWDASVDRVSCRMGVGVVVRNWEGHVIATLRSSRSLFPDAKLAEAVATLRAVLFCKQLEISRLLIKIDALNVVNDLNKETMDWSTVDLIIQDIKSELKSLPYWSIPYISKKSNCIAHYLAKDALKLYEESISMEGVPLCIQHLLT</sequence>
<reference evidence="3" key="1">
    <citation type="submission" date="2025-08" db="UniProtKB">
        <authorList>
            <consortium name="RefSeq"/>
        </authorList>
    </citation>
    <scope>IDENTIFICATION</scope>
    <source>
        <tissue evidence="3">Leaves</tissue>
    </source>
</reference>
<name>A0A6P9DYT1_JUGRE</name>
<organism evidence="2 3">
    <name type="scientific">Juglans regia</name>
    <name type="common">English walnut</name>
    <dbReference type="NCBI Taxonomy" id="51240"/>
    <lineage>
        <taxon>Eukaryota</taxon>
        <taxon>Viridiplantae</taxon>
        <taxon>Streptophyta</taxon>
        <taxon>Embryophyta</taxon>
        <taxon>Tracheophyta</taxon>
        <taxon>Spermatophyta</taxon>
        <taxon>Magnoliopsida</taxon>
        <taxon>eudicotyledons</taxon>
        <taxon>Gunneridae</taxon>
        <taxon>Pentapetalae</taxon>
        <taxon>rosids</taxon>
        <taxon>fabids</taxon>
        <taxon>Fagales</taxon>
        <taxon>Juglandaceae</taxon>
        <taxon>Juglans</taxon>
    </lineage>
</organism>
<dbReference type="CDD" id="cd06222">
    <property type="entry name" value="RNase_H_like"/>
    <property type="match status" value="1"/>
</dbReference>
<dbReference type="SUPFAM" id="SSF53098">
    <property type="entry name" value="Ribonuclease H-like"/>
    <property type="match status" value="1"/>
</dbReference>
<dbReference type="InterPro" id="IPR044730">
    <property type="entry name" value="RNase_H-like_dom_plant"/>
</dbReference>
<accession>A0A6P9DYT1</accession>
<dbReference type="InterPro" id="IPR036397">
    <property type="entry name" value="RNaseH_sf"/>
</dbReference>
<dbReference type="PANTHER" id="PTHR47074">
    <property type="entry name" value="BNAC02G40300D PROTEIN"/>
    <property type="match status" value="1"/>
</dbReference>
<feature type="domain" description="RNase H type-1" evidence="1">
    <location>
        <begin position="177"/>
        <end position="298"/>
    </location>
</feature>
<dbReference type="OrthoDB" id="1906820at2759"/>
<evidence type="ECO:0000313" key="2">
    <source>
        <dbReference type="Proteomes" id="UP000235220"/>
    </source>
</evidence>
<dbReference type="Gene3D" id="3.30.420.10">
    <property type="entry name" value="Ribonuclease H-like superfamily/Ribonuclease H"/>
    <property type="match status" value="1"/>
</dbReference>
<protein>
    <submittedName>
        <fullName evidence="3">Uncharacterized protein LOC118344236</fullName>
    </submittedName>
</protein>
<dbReference type="InterPro" id="IPR002156">
    <property type="entry name" value="RNaseH_domain"/>
</dbReference>
<dbReference type="AlphaFoldDB" id="A0A6P9DYT1"/>
<dbReference type="GO" id="GO:0003676">
    <property type="term" value="F:nucleic acid binding"/>
    <property type="evidence" value="ECO:0007669"/>
    <property type="project" value="InterPro"/>
</dbReference>